<protein>
    <recommendedName>
        <fullName evidence="2">NACHT domain-containing protein</fullName>
    </recommendedName>
</protein>
<dbReference type="Proteomes" id="UP000504636">
    <property type="component" value="Unplaced"/>
</dbReference>
<dbReference type="SUPFAM" id="SSF52540">
    <property type="entry name" value="P-loop containing nucleoside triphosphate hydrolases"/>
    <property type="match status" value="1"/>
</dbReference>
<keyword evidence="1" id="KW-0677">Repeat</keyword>
<reference evidence="3 5" key="1">
    <citation type="journal article" date="2020" name="Stud. Mycol.">
        <title>101 Dothideomycetes genomes: a test case for predicting lifestyles and emergence of pathogens.</title>
        <authorList>
            <person name="Haridas S."/>
            <person name="Albert R."/>
            <person name="Binder M."/>
            <person name="Bloem J."/>
            <person name="Labutti K."/>
            <person name="Salamov A."/>
            <person name="Andreopoulos B."/>
            <person name="Baker S."/>
            <person name="Barry K."/>
            <person name="Bills G."/>
            <person name="Bluhm B."/>
            <person name="Cannon C."/>
            <person name="Castanera R."/>
            <person name="Culley D."/>
            <person name="Daum C."/>
            <person name="Ezra D."/>
            <person name="Gonzalez J."/>
            <person name="Henrissat B."/>
            <person name="Kuo A."/>
            <person name="Liang C."/>
            <person name="Lipzen A."/>
            <person name="Lutzoni F."/>
            <person name="Magnuson J."/>
            <person name="Mondo S."/>
            <person name="Nolan M."/>
            <person name="Ohm R."/>
            <person name="Pangilinan J."/>
            <person name="Park H.-J."/>
            <person name="Ramirez L."/>
            <person name="Alfaro M."/>
            <person name="Sun H."/>
            <person name="Tritt A."/>
            <person name="Yoshinaga Y."/>
            <person name="Zwiers L.-H."/>
            <person name="Turgeon B."/>
            <person name="Goodwin S."/>
            <person name="Spatafora J."/>
            <person name="Crous P."/>
            <person name="Grigoriev I."/>
        </authorList>
    </citation>
    <scope>NUCLEOTIDE SEQUENCE</scope>
    <source>
        <strain evidence="3 5">CBS 304.34</strain>
    </source>
</reference>
<organism evidence="3">
    <name type="scientific">Mytilinidion resinicola</name>
    <dbReference type="NCBI Taxonomy" id="574789"/>
    <lineage>
        <taxon>Eukaryota</taxon>
        <taxon>Fungi</taxon>
        <taxon>Dikarya</taxon>
        <taxon>Ascomycota</taxon>
        <taxon>Pezizomycotina</taxon>
        <taxon>Dothideomycetes</taxon>
        <taxon>Pleosporomycetidae</taxon>
        <taxon>Mytilinidiales</taxon>
        <taxon>Mytilinidiaceae</taxon>
        <taxon>Mytilinidion</taxon>
    </lineage>
</organism>
<dbReference type="Pfam" id="PF24883">
    <property type="entry name" value="NPHP3_N"/>
    <property type="match status" value="1"/>
</dbReference>
<evidence type="ECO:0000313" key="5">
    <source>
        <dbReference type="RefSeq" id="XP_033583049.1"/>
    </source>
</evidence>
<evidence type="ECO:0000313" key="3">
    <source>
        <dbReference type="EMBL" id="KAF2816085.1"/>
    </source>
</evidence>
<keyword evidence="4" id="KW-1185">Reference proteome</keyword>
<evidence type="ECO:0000259" key="2">
    <source>
        <dbReference type="PROSITE" id="PS50837"/>
    </source>
</evidence>
<gene>
    <name evidence="3 5" type="ORF">BDZ99DRAFT_457997</name>
</gene>
<evidence type="ECO:0000313" key="4">
    <source>
        <dbReference type="Proteomes" id="UP000504636"/>
    </source>
</evidence>
<dbReference type="AlphaFoldDB" id="A0A6A6Z759"/>
<dbReference type="Gene3D" id="3.40.50.300">
    <property type="entry name" value="P-loop containing nucleotide triphosphate hydrolases"/>
    <property type="match status" value="1"/>
</dbReference>
<reference evidence="5" key="3">
    <citation type="submission" date="2025-04" db="UniProtKB">
        <authorList>
            <consortium name="RefSeq"/>
        </authorList>
    </citation>
    <scope>IDENTIFICATION</scope>
    <source>
        <strain evidence="5">CBS 304.34</strain>
    </source>
</reference>
<dbReference type="PANTHER" id="PTHR10039">
    <property type="entry name" value="AMELOGENIN"/>
    <property type="match status" value="1"/>
</dbReference>
<accession>A0A6A6Z759</accession>
<dbReference type="PANTHER" id="PTHR10039:SF14">
    <property type="entry name" value="NACHT DOMAIN-CONTAINING PROTEIN"/>
    <property type="match status" value="1"/>
</dbReference>
<dbReference type="PROSITE" id="PS50837">
    <property type="entry name" value="NACHT"/>
    <property type="match status" value="1"/>
</dbReference>
<sequence length="235" mass="26690">MKDTVSNAGTGVSLDDAERACTAILNCVDVSGYESNLDQHASGTLQWVSSDPQYNNWLSKDSMRLLWVTGFSGCGKTILSHYLVVHLQKMLSPSTIICRFFCNGRIESQRDSVNLLRSIIYQIVMHRRKLLRIVRRASDAQGFQLFSRFDSLWNPFLEICRHKGDELIVIIDAIDECEEQIQVSMTKRIVNLLGSEPEFSIKFLITSRPNVPATYVLKSAAIQCIRLKLEEKQSQ</sequence>
<dbReference type="InterPro" id="IPR056884">
    <property type="entry name" value="NPHP3-like_N"/>
</dbReference>
<proteinExistence type="predicted"/>
<dbReference type="OrthoDB" id="194358at2759"/>
<reference evidence="5" key="2">
    <citation type="submission" date="2020-04" db="EMBL/GenBank/DDBJ databases">
        <authorList>
            <consortium name="NCBI Genome Project"/>
        </authorList>
    </citation>
    <scope>NUCLEOTIDE SEQUENCE</scope>
    <source>
        <strain evidence="5">CBS 304.34</strain>
    </source>
</reference>
<feature type="domain" description="NACHT" evidence="2">
    <location>
        <begin position="64"/>
        <end position="210"/>
    </location>
</feature>
<dbReference type="GeneID" id="54459709"/>
<evidence type="ECO:0000256" key="1">
    <source>
        <dbReference type="ARBA" id="ARBA00022737"/>
    </source>
</evidence>
<dbReference type="InterPro" id="IPR007111">
    <property type="entry name" value="NACHT_NTPase"/>
</dbReference>
<dbReference type="RefSeq" id="XP_033583049.1">
    <property type="nucleotide sequence ID" value="XM_033718816.1"/>
</dbReference>
<dbReference type="EMBL" id="MU003693">
    <property type="protein sequence ID" value="KAF2816085.1"/>
    <property type="molecule type" value="Genomic_DNA"/>
</dbReference>
<name>A0A6A6Z759_9PEZI</name>
<dbReference type="InterPro" id="IPR027417">
    <property type="entry name" value="P-loop_NTPase"/>
</dbReference>